<dbReference type="SMART" id="SM00387">
    <property type="entry name" value="HATPase_c"/>
    <property type="match status" value="1"/>
</dbReference>
<keyword evidence="7 8" id="KW-1133">Transmembrane helix</keyword>
<dbReference type="GO" id="GO:0000160">
    <property type="term" value="P:phosphorelay signal transduction system"/>
    <property type="evidence" value="ECO:0007669"/>
    <property type="project" value="TreeGrafter"/>
</dbReference>
<dbReference type="InterPro" id="IPR036890">
    <property type="entry name" value="HATPase_C_sf"/>
</dbReference>
<dbReference type="PANTHER" id="PTHR45436:SF5">
    <property type="entry name" value="SENSOR HISTIDINE KINASE TRCS"/>
    <property type="match status" value="1"/>
</dbReference>
<sequence length="463" mass="51321">MNSIRSNLIVWLAILLLVTNGLGFINALWTAKGYYQKVYDGNLAQRARIMLQLINETPSGDVQATVRQARERFVQLDLTGRQGWLLSEHGDYADTPLVQYQIWQQGQCVSVNGLPCEDGGAFHNINAGFSDQRYHQEQWRTFTIYSVKQQLYLTVGYPNSLGRDVLQSAMWASWGTQMMLLTPLTILMCSVVVGINMSPLRRFSRRLQSWPNMTLPATSSMPKELHSTVTALTKSQTSLVQAELQRHSTIAQLSQRMIQYLHSIQDQLADSGPSNQKARLQLKRAERLMANGSTLNELDRPFEAEVAYSNLYREAALSCARHYQAAVARGQSLTLRGLSREGLVALPCTMVEALLDNLIDNALKASPDDGEIIVSVREAGPGKVSLTVADSGPGLDRDKFNDAATIAKSNRFEAGMGLLIVRTIVSKYQGELSIGRSQLLGGSQIRCRFTLHDADELGEQQAG</sequence>
<evidence type="ECO:0000256" key="1">
    <source>
        <dbReference type="ARBA" id="ARBA00000085"/>
    </source>
</evidence>
<gene>
    <name evidence="10" type="ORF">SAMN04488540_104209</name>
</gene>
<dbReference type="PROSITE" id="PS50109">
    <property type="entry name" value="HIS_KIN"/>
    <property type="match status" value="1"/>
</dbReference>
<keyword evidence="6 10" id="KW-0418">Kinase</keyword>
<dbReference type="EMBL" id="FNEM01000004">
    <property type="protein sequence ID" value="SDJ00719.1"/>
    <property type="molecule type" value="Genomic_DNA"/>
</dbReference>
<dbReference type="OrthoDB" id="9809766at2"/>
<dbReference type="InterPro" id="IPR050428">
    <property type="entry name" value="TCS_sensor_his_kinase"/>
</dbReference>
<keyword evidence="4" id="KW-0808">Transferase</keyword>
<dbReference type="InterPro" id="IPR005467">
    <property type="entry name" value="His_kinase_dom"/>
</dbReference>
<dbReference type="Proteomes" id="UP000199527">
    <property type="component" value="Unassembled WGS sequence"/>
</dbReference>
<comment type="catalytic activity">
    <reaction evidence="1">
        <text>ATP + protein L-histidine = ADP + protein N-phospho-L-histidine.</text>
        <dbReference type="EC" id="2.7.13.3"/>
    </reaction>
</comment>
<keyword evidence="8" id="KW-0472">Membrane</keyword>
<feature type="domain" description="Histidine kinase" evidence="9">
    <location>
        <begin position="351"/>
        <end position="453"/>
    </location>
</feature>
<dbReference type="CDD" id="cd00075">
    <property type="entry name" value="HATPase"/>
    <property type="match status" value="1"/>
</dbReference>
<evidence type="ECO:0000256" key="2">
    <source>
        <dbReference type="ARBA" id="ARBA00012438"/>
    </source>
</evidence>
<evidence type="ECO:0000313" key="10">
    <source>
        <dbReference type="EMBL" id="SDJ00719.1"/>
    </source>
</evidence>
<dbReference type="GO" id="GO:0004673">
    <property type="term" value="F:protein histidine kinase activity"/>
    <property type="evidence" value="ECO:0007669"/>
    <property type="project" value="UniProtKB-EC"/>
</dbReference>
<protein>
    <recommendedName>
        <fullName evidence="2">histidine kinase</fullName>
        <ecNumber evidence="2">2.7.13.3</ecNumber>
    </recommendedName>
</protein>
<reference evidence="11" key="1">
    <citation type="submission" date="2016-10" db="EMBL/GenBank/DDBJ databases">
        <authorList>
            <person name="Varghese N."/>
            <person name="Submissions S."/>
        </authorList>
    </citation>
    <scope>NUCLEOTIDE SEQUENCE [LARGE SCALE GENOMIC DNA]</scope>
    <source>
        <strain evidence="11">DSM 23317</strain>
    </source>
</reference>
<proteinExistence type="predicted"/>
<dbReference type="AlphaFoldDB" id="A0A1G8Q7D6"/>
<evidence type="ECO:0000256" key="5">
    <source>
        <dbReference type="ARBA" id="ARBA00022692"/>
    </source>
</evidence>
<feature type="transmembrane region" description="Helical" evidence="8">
    <location>
        <begin position="178"/>
        <end position="197"/>
    </location>
</feature>
<evidence type="ECO:0000256" key="3">
    <source>
        <dbReference type="ARBA" id="ARBA00022553"/>
    </source>
</evidence>
<evidence type="ECO:0000259" key="9">
    <source>
        <dbReference type="PROSITE" id="PS50109"/>
    </source>
</evidence>
<dbReference type="Pfam" id="PF02518">
    <property type="entry name" value="HATPase_c"/>
    <property type="match status" value="1"/>
</dbReference>
<dbReference type="SUPFAM" id="SSF55874">
    <property type="entry name" value="ATPase domain of HSP90 chaperone/DNA topoisomerase II/histidine kinase"/>
    <property type="match status" value="1"/>
</dbReference>
<dbReference type="PANTHER" id="PTHR45436">
    <property type="entry name" value="SENSOR HISTIDINE KINASE YKOH"/>
    <property type="match status" value="1"/>
</dbReference>
<dbReference type="GO" id="GO:0005886">
    <property type="term" value="C:plasma membrane"/>
    <property type="evidence" value="ECO:0007669"/>
    <property type="project" value="TreeGrafter"/>
</dbReference>
<evidence type="ECO:0000256" key="8">
    <source>
        <dbReference type="SAM" id="Phobius"/>
    </source>
</evidence>
<dbReference type="Gene3D" id="3.30.565.10">
    <property type="entry name" value="Histidine kinase-like ATPase, C-terminal domain"/>
    <property type="match status" value="1"/>
</dbReference>
<accession>A0A1G8Q7D6</accession>
<evidence type="ECO:0000313" key="11">
    <source>
        <dbReference type="Proteomes" id="UP000199527"/>
    </source>
</evidence>
<evidence type="ECO:0000256" key="4">
    <source>
        <dbReference type="ARBA" id="ARBA00022679"/>
    </source>
</evidence>
<dbReference type="RefSeq" id="WP_090364033.1">
    <property type="nucleotide sequence ID" value="NZ_FNEM01000004.1"/>
</dbReference>
<evidence type="ECO:0000256" key="6">
    <source>
        <dbReference type="ARBA" id="ARBA00022777"/>
    </source>
</evidence>
<name>A0A1G8Q7D6_9GAMM</name>
<keyword evidence="3" id="KW-0597">Phosphoprotein</keyword>
<organism evidence="10 11">
    <name type="scientific">Ferrimonas sediminum</name>
    <dbReference type="NCBI Taxonomy" id="718193"/>
    <lineage>
        <taxon>Bacteria</taxon>
        <taxon>Pseudomonadati</taxon>
        <taxon>Pseudomonadota</taxon>
        <taxon>Gammaproteobacteria</taxon>
        <taxon>Alteromonadales</taxon>
        <taxon>Ferrimonadaceae</taxon>
        <taxon>Ferrimonas</taxon>
    </lineage>
</organism>
<dbReference type="InterPro" id="IPR003594">
    <property type="entry name" value="HATPase_dom"/>
</dbReference>
<keyword evidence="5 8" id="KW-0812">Transmembrane</keyword>
<keyword evidence="11" id="KW-1185">Reference proteome</keyword>
<dbReference type="EC" id="2.7.13.3" evidence="2"/>
<evidence type="ECO:0000256" key="7">
    <source>
        <dbReference type="ARBA" id="ARBA00022989"/>
    </source>
</evidence>